<dbReference type="PIRSF" id="PIRSF031900">
    <property type="entry name" value="UCP031900"/>
    <property type="match status" value="1"/>
</dbReference>
<dbReference type="InterPro" id="IPR014567">
    <property type="entry name" value="UCP031900"/>
</dbReference>
<sequence length="301" mass="31377">MRASARGALILVFLGLAALAGVPAPELAHARHAGSAWAKAPDLGIGGLSGLELSPDGASFAAISDRGFFVTGRLSRQDGRLTGLAGLKVWPMRGPGGGVLTGADAEGLARGADGALYVSFEGTEGGVMRFEGPDAPGRPLPYPAGFAPRHDNRGLELLSAGPDGTLFSLPEWPAENGRFPVFRFIDGAWTQPFSIAAESGFSPVGGDFGPDGHFYLLERQLIAPVGFRSRVRRFDRGPGDPGAGRVILATPPGRHGNLEGLSVWRDGDGRIRLSMVSDDNFLALQRGQIVEYVLDAGGPAG</sequence>
<dbReference type="InterPro" id="IPR027372">
    <property type="entry name" value="Phytase-like_dom"/>
</dbReference>
<comment type="caution">
    <text evidence="2">The sequence shown here is derived from an EMBL/GenBank/DDBJ whole genome shotgun (WGS) entry which is preliminary data.</text>
</comment>
<evidence type="ECO:0000259" key="1">
    <source>
        <dbReference type="Pfam" id="PF13449"/>
    </source>
</evidence>
<dbReference type="RefSeq" id="WP_125402995.1">
    <property type="nucleotide sequence ID" value="NZ_JBEHHI010000003.1"/>
</dbReference>
<keyword evidence="3" id="KW-1185">Reference proteome</keyword>
<dbReference type="Proteomes" id="UP001560019">
    <property type="component" value="Unassembled WGS sequence"/>
</dbReference>
<evidence type="ECO:0000313" key="2">
    <source>
        <dbReference type="EMBL" id="MEX5730050.1"/>
    </source>
</evidence>
<accession>A0ABV3XXH6</accession>
<feature type="domain" description="Phytase-like" evidence="1">
    <location>
        <begin position="45"/>
        <end position="281"/>
    </location>
</feature>
<evidence type="ECO:0000313" key="3">
    <source>
        <dbReference type="Proteomes" id="UP001560019"/>
    </source>
</evidence>
<protein>
    <recommendedName>
        <fullName evidence="1">Phytase-like domain-containing protein</fullName>
    </recommendedName>
</protein>
<dbReference type="SUPFAM" id="SSF50952">
    <property type="entry name" value="Soluble quinoprotein glucose dehydrogenase"/>
    <property type="match status" value="1"/>
</dbReference>
<dbReference type="EMBL" id="JBEHHI010000003">
    <property type="protein sequence ID" value="MEX5730050.1"/>
    <property type="molecule type" value="Genomic_DNA"/>
</dbReference>
<dbReference type="Pfam" id="PF13449">
    <property type="entry name" value="Phytase-like"/>
    <property type="match status" value="1"/>
</dbReference>
<name>A0ABV3XXH6_9RHOB</name>
<proteinExistence type="predicted"/>
<dbReference type="InterPro" id="IPR011041">
    <property type="entry name" value="Quinoprot_gluc/sorb_DH_b-prop"/>
</dbReference>
<reference evidence="2 3" key="1">
    <citation type="submission" date="2024-06" db="EMBL/GenBank/DDBJ databases">
        <title>Genome of Rhodovulum iodosum, a marine photoferrotroph.</title>
        <authorList>
            <person name="Bianchini G."/>
            <person name="Nikeleit V."/>
            <person name="Kappler A."/>
            <person name="Bryce C."/>
            <person name="Sanchez-Baracaldo P."/>
        </authorList>
    </citation>
    <scope>NUCLEOTIDE SEQUENCE [LARGE SCALE GENOMIC DNA]</scope>
    <source>
        <strain evidence="2 3">UT/N1</strain>
    </source>
</reference>
<organism evidence="2 3">
    <name type="scientific">Rhodovulum iodosum</name>
    <dbReference type="NCBI Taxonomy" id="68291"/>
    <lineage>
        <taxon>Bacteria</taxon>
        <taxon>Pseudomonadati</taxon>
        <taxon>Pseudomonadota</taxon>
        <taxon>Alphaproteobacteria</taxon>
        <taxon>Rhodobacterales</taxon>
        <taxon>Paracoccaceae</taxon>
        <taxon>Rhodovulum</taxon>
    </lineage>
</organism>
<gene>
    <name evidence="2" type="ORF">Ga0609869_003403</name>
</gene>